<dbReference type="EMBL" id="QGGR01000018">
    <property type="protein sequence ID" value="PWK40804.1"/>
    <property type="molecule type" value="Genomic_DNA"/>
</dbReference>
<evidence type="ECO:0000313" key="2">
    <source>
        <dbReference type="Proteomes" id="UP000245697"/>
    </source>
</evidence>
<reference evidence="1 2" key="1">
    <citation type="submission" date="2018-05" db="EMBL/GenBank/DDBJ databases">
        <title>Genomic Encyclopedia of Archaeal and Bacterial Type Strains, Phase II (KMG-II): from individual species to whole genera.</title>
        <authorList>
            <person name="Goeker M."/>
        </authorList>
    </citation>
    <scope>NUCLEOTIDE SEQUENCE [LARGE SCALE GENOMIC DNA]</scope>
    <source>
        <strain evidence="1 2">DSM 45184</strain>
    </source>
</reference>
<organism evidence="1 2">
    <name type="scientific">Actinoplanes xinjiangensis</name>
    <dbReference type="NCBI Taxonomy" id="512350"/>
    <lineage>
        <taxon>Bacteria</taxon>
        <taxon>Bacillati</taxon>
        <taxon>Actinomycetota</taxon>
        <taxon>Actinomycetes</taxon>
        <taxon>Micromonosporales</taxon>
        <taxon>Micromonosporaceae</taxon>
        <taxon>Actinoplanes</taxon>
    </lineage>
</organism>
<comment type="caution">
    <text evidence="1">The sequence shown here is derived from an EMBL/GenBank/DDBJ whole genome shotgun (WGS) entry which is preliminary data.</text>
</comment>
<gene>
    <name evidence="1" type="ORF">BC793_11833</name>
</gene>
<dbReference type="AlphaFoldDB" id="A0A316F4Q9"/>
<protein>
    <submittedName>
        <fullName evidence="1">Uncharacterized protein</fullName>
    </submittedName>
</protein>
<proteinExistence type="predicted"/>
<keyword evidence="2" id="KW-1185">Reference proteome</keyword>
<sequence>MPTSLVEDYSYPAGDAVPGIKLIKGDGNIMLVECVNGGAGLLRVRSYVRDDEFCFQLSGAQGFLALELENAYQLRDLDASRSVEAKVIDDGVAQEPIDVPTDRWAVLEPATLVEIRSRA</sequence>
<accession>A0A316F4Q9</accession>
<dbReference type="Proteomes" id="UP000245697">
    <property type="component" value="Unassembled WGS sequence"/>
</dbReference>
<name>A0A316F4Q9_9ACTN</name>
<evidence type="ECO:0000313" key="1">
    <source>
        <dbReference type="EMBL" id="PWK40804.1"/>
    </source>
</evidence>